<dbReference type="Proteomes" id="UP001203338">
    <property type="component" value="Unassembled WGS sequence"/>
</dbReference>
<accession>A0ABT0PKI7</accession>
<protein>
    <submittedName>
        <fullName evidence="2">Uncharacterized protein</fullName>
    </submittedName>
</protein>
<gene>
    <name evidence="2" type="ORF">M3P05_18385</name>
</gene>
<sequence>MLGPGNIGSNKAITSHQHQQTEGPKAKKGRLGFRNLFPVNGRQLIQLARNVSSLKPSTVLLAARHISHQPPAEIKQRIPRSNAISAPSKQAALQSSKQAAAPSNKSTQSTSKTASHQTNATTQKKANSPRRPPPPPPDLKTETKEASRPKESSPTSHAVNASPEPKAKGIKDFTSKDIDDLIDGLHLDDDAFEQLANDPDVLEYQRSHQSKQNQRPTQQTRPTPSRQKAQTPNPSKAATPKLRQQAVDPKPDALRRLESENKTQETRLQEAINNLPDVPTHKPKGPVKHRNTPMEAKTKILLLPDTSFRGLSQYIRQISDVKDLVETRAAIRELAITRQISSSDFSLLQESLPNQLQRIAANNPNEADRISPNVLKLFYPDMVERYKAANTIFQNQSATLNLKARLDQLKKR</sequence>
<feature type="compositionally biased region" description="Basic and acidic residues" evidence="1">
    <location>
        <begin position="139"/>
        <end position="151"/>
    </location>
</feature>
<evidence type="ECO:0000256" key="1">
    <source>
        <dbReference type="SAM" id="MobiDB-lite"/>
    </source>
</evidence>
<feature type="compositionally biased region" description="Polar residues" evidence="1">
    <location>
        <begin position="7"/>
        <end position="22"/>
    </location>
</feature>
<dbReference type="RefSeq" id="WP_249701556.1">
    <property type="nucleotide sequence ID" value="NZ_JAMFLX010000036.1"/>
</dbReference>
<name>A0ABT0PKI7_9GAMM</name>
<feature type="compositionally biased region" description="Low complexity" evidence="1">
    <location>
        <begin position="85"/>
        <end position="103"/>
    </location>
</feature>
<keyword evidence="3" id="KW-1185">Reference proteome</keyword>
<reference evidence="2 3" key="1">
    <citation type="submission" date="2022-05" db="EMBL/GenBank/DDBJ databases">
        <authorList>
            <person name="Park J.-S."/>
        </authorList>
    </citation>
    <scope>NUCLEOTIDE SEQUENCE [LARGE SCALE GENOMIC DNA]</scope>
    <source>
        <strain evidence="2 3">2012CJ34-2</strain>
    </source>
</reference>
<feature type="region of interest" description="Disordered" evidence="1">
    <location>
        <begin position="1"/>
        <end position="30"/>
    </location>
</feature>
<organism evidence="2 3">
    <name type="scientific">Parendozoicomonas callyspongiae</name>
    <dbReference type="NCBI Taxonomy" id="2942213"/>
    <lineage>
        <taxon>Bacteria</taxon>
        <taxon>Pseudomonadati</taxon>
        <taxon>Pseudomonadota</taxon>
        <taxon>Gammaproteobacteria</taxon>
        <taxon>Oceanospirillales</taxon>
        <taxon>Endozoicomonadaceae</taxon>
        <taxon>Parendozoicomonas</taxon>
    </lineage>
</organism>
<comment type="caution">
    <text evidence="2">The sequence shown here is derived from an EMBL/GenBank/DDBJ whole genome shotgun (WGS) entry which is preliminary data.</text>
</comment>
<feature type="compositionally biased region" description="Low complexity" evidence="1">
    <location>
        <begin position="212"/>
        <end position="227"/>
    </location>
</feature>
<proteinExistence type="predicted"/>
<evidence type="ECO:0000313" key="3">
    <source>
        <dbReference type="Proteomes" id="UP001203338"/>
    </source>
</evidence>
<feature type="region of interest" description="Disordered" evidence="1">
    <location>
        <begin position="196"/>
        <end position="254"/>
    </location>
</feature>
<evidence type="ECO:0000313" key="2">
    <source>
        <dbReference type="EMBL" id="MCL6271890.1"/>
    </source>
</evidence>
<feature type="compositionally biased region" description="Polar residues" evidence="1">
    <location>
        <begin position="104"/>
        <end position="126"/>
    </location>
</feature>
<feature type="region of interest" description="Disordered" evidence="1">
    <location>
        <begin position="71"/>
        <end position="172"/>
    </location>
</feature>
<dbReference type="EMBL" id="JAMFLX010000036">
    <property type="protein sequence ID" value="MCL6271890.1"/>
    <property type="molecule type" value="Genomic_DNA"/>
</dbReference>